<dbReference type="GO" id="GO:0016020">
    <property type="term" value="C:membrane"/>
    <property type="evidence" value="ECO:0007669"/>
    <property type="project" value="UniProtKB-SubCell"/>
</dbReference>
<protein>
    <submittedName>
        <fullName evidence="6">Putative oxidoreductase</fullName>
    </submittedName>
</protein>
<dbReference type="InterPro" id="IPR032808">
    <property type="entry name" value="DoxX"/>
</dbReference>
<comment type="subcellular location">
    <subcellularLocation>
        <location evidence="1">Membrane</location>
        <topology evidence="1">Multi-pass membrane protein</topology>
    </subcellularLocation>
</comment>
<evidence type="ECO:0000256" key="2">
    <source>
        <dbReference type="ARBA" id="ARBA00022692"/>
    </source>
</evidence>
<keyword evidence="3 5" id="KW-1133">Transmembrane helix</keyword>
<evidence type="ECO:0000256" key="5">
    <source>
        <dbReference type="SAM" id="Phobius"/>
    </source>
</evidence>
<dbReference type="STRING" id="1244108.SAMN05444004_112114"/>
<dbReference type="OrthoDB" id="9810206at2"/>
<evidence type="ECO:0000256" key="3">
    <source>
        <dbReference type="ARBA" id="ARBA00022989"/>
    </source>
</evidence>
<dbReference type="Proteomes" id="UP000198914">
    <property type="component" value="Unassembled WGS sequence"/>
</dbReference>
<evidence type="ECO:0000256" key="1">
    <source>
        <dbReference type="ARBA" id="ARBA00004141"/>
    </source>
</evidence>
<keyword evidence="7" id="KW-1185">Reference proteome</keyword>
<keyword evidence="2 5" id="KW-0812">Transmembrane</keyword>
<dbReference type="EMBL" id="FNPX01000012">
    <property type="protein sequence ID" value="SDZ38925.1"/>
    <property type="molecule type" value="Genomic_DNA"/>
</dbReference>
<organism evidence="6 7">
    <name type="scientific">Jannaschia faecimaris</name>
    <dbReference type="NCBI Taxonomy" id="1244108"/>
    <lineage>
        <taxon>Bacteria</taxon>
        <taxon>Pseudomonadati</taxon>
        <taxon>Pseudomonadota</taxon>
        <taxon>Alphaproteobacteria</taxon>
        <taxon>Rhodobacterales</taxon>
        <taxon>Roseobacteraceae</taxon>
        <taxon>Jannaschia</taxon>
    </lineage>
</organism>
<feature type="transmembrane region" description="Helical" evidence="5">
    <location>
        <begin position="70"/>
        <end position="88"/>
    </location>
</feature>
<name>A0A1H3SMY2_9RHOB</name>
<dbReference type="RefSeq" id="WP_092646729.1">
    <property type="nucleotide sequence ID" value="NZ_FNPX01000012.1"/>
</dbReference>
<evidence type="ECO:0000313" key="7">
    <source>
        <dbReference type="Proteomes" id="UP000198914"/>
    </source>
</evidence>
<sequence length="122" mass="12635">MTWQRPALIGARVLIGLLFAAGAVQKALDPDPAAALLQGFGLPGFLIWPALLYNAGAALALFAGWRVAPVALSLAAYCAVTSIFHLIPDDPWQMSIFVKNWAIAGGCLALAVAANAAFKSGS</sequence>
<proteinExistence type="predicted"/>
<gene>
    <name evidence="6" type="ORF">SAMN05444004_112114</name>
</gene>
<dbReference type="Pfam" id="PF07681">
    <property type="entry name" value="DoxX"/>
    <property type="match status" value="1"/>
</dbReference>
<reference evidence="7" key="1">
    <citation type="submission" date="2016-10" db="EMBL/GenBank/DDBJ databases">
        <authorList>
            <person name="Varghese N."/>
            <person name="Submissions S."/>
        </authorList>
    </citation>
    <scope>NUCLEOTIDE SEQUENCE [LARGE SCALE GENOMIC DNA]</scope>
    <source>
        <strain evidence="7">DSM 100420</strain>
    </source>
</reference>
<keyword evidence="4 5" id="KW-0472">Membrane</keyword>
<feature type="transmembrane region" description="Helical" evidence="5">
    <location>
        <begin position="100"/>
        <end position="118"/>
    </location>
</feature>
<feature type="transmembrane region" description="Helical" evidence="5">
    <location>
        <begin position="46"/>
        <end position="63"/>
    </location>
</feature>
<evidence type="ECO:0000256" key="4">
    <source>
        <dbReference type="ARBA" id="ARBA00023136"/>
    </source>
</evidence>
<dbReference type="AlphaFoldDB" id="A0A1H3SMY2"/>
<evidence type="ECO:0000313" key="6">
    <source>
        <dbReference type="EMBL" id="SDZ38925.1"/>
    </source>
</evidence>
<accession>A0A1H3SMY2</accession>